<keyword evidence="3" id="KW-1185">Reference proteome</keyword>
<dbReference type="OrthoDB" id="483549at2"/>
<dbReference type="InterPro" id="IPR013424">
    <property type="entry name" value="Ice-binding_C"/>
</dbReference>
<gene>
    <name evidence="2" type="ORF">COO91_03033</name>
</gene>
<dbReference type="RefSeq" id="WP_100898847.1">
    <property type="nucleotide sequence ID" value="NZ_CAWNNC010000001.1"/>
</dbReference>
<evidence type="ECO:0000313" key="2">
    <source>
        <dbReference type="EMBL" id="AUB37101.1"/>
    </source>
</evidence>
<dbReference type="KEGG" id="nfl:COO91_03033"/>
<sequence length="204" mass="21979">MKFANVSLFSSGILVSLFLFCPPAFSAILVEPIISTPNKNFPNGEGLGVNFQPVINILGSNAPDAGNRQNLLNDTGYTINKLSLLLLTQFDLVADDVLWGDVNRDGKIGISNIFSNIAIAPDLVVEGALVPRLDLTGGTISNGKRFTIQFITNPDLTPIDSQEYGPLVTGFFYDGFKSVPEPSNLFAFALVITIAIWSRKGKAN</sequence>
<proteinExistence type="predicted"/>
<feature type="chain" id="PRO_5014966209" evidence="1">
    <location>
        <begin position="27"/>
        <end position="204"/>
    </location>
</feature>
<feature type="signal peptide" evidence="1">
    <location>
        <begin position="1"/>
        <end position="26"/>
    </location>
</feature>
<dbReference type="Proteomes" id="UP000232003">
    <property type="component" value="Chromosome"/>
</dbReference>
<reference evidence="2 3" key="1">
    <citation type="submission" date="2017-11" db="EMBL/GenBank/DDBJ databases">
        <title>Complete genome of a free-living desiccation-tolerant cyanobacterium and its photosynthetic adaptation to extreme terrestrial habitat.</title>
        <authorList>
            <person name="Shang J."/>
        </authorList>
    </citation>
    <scope>NUCLEOTIDE SEQUENCE [LARGE SCALE GENOMIC DNA]</scope>
    <source>
        <strain evidence="2 3">CCNUN1</strain>
    </source>
</reference>
<dbReference type="EMBL" id="CP024785">
    <property type="protein sequence ID" value="AUB37101.1"/>
    <property type="molecule type" value="Genomic_DNA"/>
</dbReference>
<protein>
    <submittedName>
        <fullName evidence="2">PEP-CTERM protein-sorting domain</fullName>
    </submittedName>
</protein>
<name>A0A2K8SNV3_9NOSO</name>
<accession>A0A2K8SNV3</accession>
<keyword evidence="1" id="KW-0732">Signal</keyword>
<evidence type="ECO:0000313" key="3">
    <source>
        <dbReference type="Proteomes" id="UP000232003"/>
    </source>
</evidence>
<dbReference type="NCBIfam" id="TIGR02595">
    <property type="entry name" value="PEP_CTERM"/>
    <property type="match status" value="1"/>
</dbReference>
<dbReference type="AlphaFoldDB" id="A0A2K8SNV3"/>
<evidence type="ECO:0000256" key="1">
    <source>
        <dbReference type="SAM" id="SignalP"/>
    </source>
</evidence>
<organism evidence="2 3">
    <name type="scientific">Nostoc flagelliforme CCNUN1</name>
    <dbReference type="NCBI Taxonomy" id="2038116"/>
    <lineage>
        <taxon>Bacteria</taxon>
        <taxon>Bacillati</taxon>
        <taxon>Cyanobacteriota</taxon>
        <taxon>Cyanophyceae</taxon>
        <taxon>Nostocales</taxon>
        <taxon>Nostocaceae</taxon>
        <taxon>Nostoc</taxon>
    </lineage>
</organism>